<evidence type="ECO:0000313" key="1">
    <source>
        <dbReference type="EMBL" id="KAI7749212.1"/>
    </source>
</evidence>
<protein>
    <submittedName>
        <fullName evidence="1">Uncharacterized protein</fullName>
    </submittedName>
</protein>
<dbReference type="Proteomes" id="UP001206925">
    <property type="component" value="Unassembled WGS sequence"/>
</dbReference>
<reference evidence="1" key="1">
    <citation type="submission" date="2022-06" db="EMBL/GenBank/DDBJ databases">
        <title>Uncovering the hologenomic basis of an extraordinary plant invasion.</title>
        <authorList>
            <person name="Bieker V.C."/>
            <person name="Martin M.D."/>
            <person name="Gilbert T."/>
            <person name="Hodgins K."/>
            <person name="Battlay P."/>
            <person name="Petersen B."/>
            <person name="Wilson J."/>
        </authorList>
    </citation>
    <scope>NUCLEOTIDE SEQUENCE</scope>
    <source>
        <strain evidence="1">AA19_3_7</strain>
        <tissue evidence="1">Leaf</tissue>
    </source>
</reference>
<keyword evidence="2" id="KW-1185">Reference proteome</keyword>
<dbReference type="EMBL" id="JAMZMK010006394">
    <property type="protein sequence ID" value="KAI7749212.1"/>
    <property type="molecule type" value="Genomic_DNA"/>
</dbReference>
<feature type="non-terminal residue" evidence="1">
    <location>
        <position position="1"/>
    </location>
</feature>
<accession>A0AAD5CXE3</accession>
<evidence type="ECO:0000313" key="2">
    <source>
        <dbReference type="Proteomes" id="UP001206925"/>
    </source>
</evidence>
<comment type="caution">
    <text evidence="1">The sequence shown here is derived from an EMBL/GenBank/DDBJ whole genome shotgun (WGS) entry which is preliminary data.</text>
</comment>
<name>A0AAD5CXE3_AMBAR</name>
<feature type="non-terminal residue" evidence="1">
    <location>
        <position position="148"/>
    </location>
</feature>
<sequence>SRYHGHYINTGTVVAMITTITEQPSQTFQCGLMQILLAGYLVSMSCEPVSAINYYEDLEPPIEIRVIKKWVPYKKGKWIPPKKSTKLCYLFVDIHGDAIEAIAHIDSQSYFDSIITVQSCYIVNNYISQPQRRYMPAVPHKASIRFGR</sequence>
<gene>
    <name evidence="1" type="ORF">M8C21_004496</name>
</gene>
<dbReference type="AlphaFoldDB" id="A0AAD5CXE3"/>
<proteinExistence type="predicted"/>
<organism evidence="1 2">
    <name type="scientific">Ambrosia artemisiifolia</name>
    <name type="common">Common ragweed</name>
    <dbReference type="NCBI Taxonomy" id="4212"/>
    <lineage>
        <taxon>Eukaryota</taxon>
        <taxon>Viridiplantae</taxon>
        <taxon>Streptophyta</taxon>
        <taxon>Embryophyta</taxon>
        <taxon>Tracheophyta</taxon>
        <taxon>Spermatophyta</taxon>
        <taxon>Magnoliopsida</taxon>
        <taxon>eudicotyledons</taxon>
        <taxon>Gunneridae</taxon>
        <taxon>Pentapetalae</taxon>
        <taxon>asterids</taxon>
        <taxon>campanulids</taxon>
        <taxon>Asterales</taxon>
        <taxon>Asteraceae</taxon>
        <taxon>Asteroideae</taxon>
        <taxon>Heliantheae alliance</taxon>
        <taxon>Heliantheae</taxon>
        <taxon>Ambrosia</taxon>
    </lineage>
</organism>